<dbReference type="SUPFAM" id="SSF48173">
    <property type="entry name" value="Cryptochrome/photolyase FAD-binding domain"/>
    <property type="match status" value="1"/>
</dbReference>
<dbReference type="InterPro" id="IPR014729">
    <property type="entry name" value="Rossmann-like_a/b/a_fold"/>
</dbReference>
<proteinExistence type="predicted"/>
<dbReference type="Pfam" id="PF04244">
    <property type="entry name" value="DPRP"/>
    <property type="match status" value="1"/>
</dbReference>
<keyword evidence="3" id="KW-1185">Reference proteome</keyword>
<comment type="caution">
    <text evidence="2">The sequence shown here is derived from an EMBL/GenBank/DDBJ whole genome shotgun (WGS) entry which is preliminary data.</text>
</comment>
<dbReference type="Gene3D" id="1.10.579.10">
    <property type="entry name" value="DNA Cyclobutane Dipyrimidine Photolyase, subunit A, domain 3"/>
    <property type="match status" value="1"/>
</dbReference>
<evidence type="ECO:0000256" key="1">
    <source>
        <dbReference type="SAM" id="MobiDB-lite"/>
    </source>
</evidence>
<protein>
    <submittedName>
        <fullName evidence="2">Cryptochrome/photolyase family protein</fullName>
    </submittedName>
</protein>
<dbReference type="PANTHER" id="PTHR38657:SF1">
    <property type="entry name" value="SLR1343 PROTEIN"/>
    <property type="match status" value="1"/>
</dbReference>
<gene>
    <name evidence="2" type="ORF">J0A68_12950</name>
</gene>
<dbReference type="Proteomes" id="UP000664317">
    <property type="component" value="Unassembled WGS sequence"/>
</dbReference>
<dbReference type="Gene3D" id="3.40.50.620">
    <property type="entry name" value="HUPs"/>
    <property type="match status" value="1"/>
</dbReference>
<dbReference type="Gene3D" id="1.25.40.80">
    <property type="match status" value="1"/>
</dbReference>
<dbReference type="PANTHER" id="PTHR38657">
    <property type="entry name" value="SLR1343 PROTEIN"/>
    <property type="match status" value="1"/>
</dbReference>
<reference evidence="2 3" key="1">
    <citation type="submission" date="2021-03" db="EMBL/GenBank/DDBJ databases">
        <title>novel species isolated from a fishpond in China.</title>
        <authorList>
            <person name="Lu H."/>
            <person name="Cai Z."/>
        </authorList>
    </citation>
    <scope>NUCLEOTIDE SEQUENCE [LARGE SCALE GENOMIC DNA]</scope>
    <source>
        <strain evidence="2 3">H41</strain>
    </source>
</reference>
<name>A0ABS3C5M3_9BACT</name>
<evidence type="ECO:0000313" key="2">
    <source>
        <dbReference type="EMBL" id="MBN7811859.1"/>
    </source>
</evidence>
<accession>A0ABS3C5M3</accession>
<dbReference type="RefSeq" id="WP_206578640.1">
    <property type="nucleotide sequence ID" value="NZ_JAFKCT010000005.1"/>
</dbReference>
<evidence type="ECO:0000313" key="3">
    <source>
        <dbReference type="Proteomes" id="UP000664317"/>
    </source>
</evidence>
<dbReference type="InterPro" id="IPR052551">
    <property type="entry name" value="UV-DNA_repair_photolyase"/>
</dbReference>
<dbReference type="InterPro" id="IPR036134">
    <property type="entry name" value="Crypto/Photolyase_FAD-like_sf"/>
</dbReference>
<sequence length="492" mass="57812">MTQAISLVFPHQLFHSGPLLENAHDIYLVEERLFFSQYRFHKQKLAFHRASMKAYQDFLEKSGRTVRYIESSSELADIRKFRKEIDREGIDAIHCIDPVDDWLEKRLRKMAASVELTFYESPAFLNTREELSDFFNPKKESFFQTAFYKQERKKRKILVDGNMEPEGGEWTYDSENRKKYPKGKTPPSVQFPDVSPFWEEALAYTKKHFADNPGKLTQAPIYPIDQLQAEAWLDEFFRHRFHEFGDYEDAIVKNESLLHHSLLSPLINVGLLLPGLVLEKCLDFAQSEKVPLNSVEGFVRQLMGWREFVRGMYWCKGGYSRTKNFWGFKRKIPASFYDGTTGILPVDETIKKVLSTGYCHHIERLMVLGNFMLLCEFDPDEVYRWFMELFIDAYDWVMVPNVYGMSQFADGGLFATKPYIGGSNYLRKMGDYPKGEWEAVWDGLFWSFVARHSDFFQSNPRLSMMYHTWNRMGEDKKESHLRKADKFLEGIS</sequence>
<dbReference type="InterPro" id="IPR007357">
    <property type="entry name" value="PhrB-like"/>
</dbReference>
<dbReference type="Gene3D" id="1.10.10.1710">
    <property type="entry name" value="Deoxyribodipyrimidine photolyase-related"/>
    <property type="match status" value="1"/>
</dbReference>
<feature type="region of interest" description="Disordered" evidence="1">
    <location>
        <begin position="169"/>
        <end position="188"/>
    </location>
</feature>
<organism evidence="2 3">
    <name type="scientific">Algoriphagus oliviformis</name>
    <dbReference type="NCBI Taxonomy" id="2811231"/>
    <lineage>
        <taxon>Bacteria</taxon>
        <taxon>Pseudomonadati</taxon>
        <taxon>Bacteroidota</taxon>
        <taxon>Cytophagia</taxon>
        <taxon>Cytophagales</taxon>
        <taxon>Cyclobacteriaceae</taxon>
        <taxon>Algoriphagus</taxon>
    </lineage>
</organism>
<dbReference type="EMBL" id="JAFKCT010000005">
    <property type="protein sequence ID" value="MBN7811859.1"/>
    <property type="molecule type" value="Genomic_DNA"/>
</dbReference>